<dbReference type="RefSeq" id="WP_014496854.1">
    <property type="nucleotide sequence ID" value="NZ_BJNK01000010.1"/>
</dbReference>
<proteinExistence type="inferred from homology"/>
<keyword evidence="3" id="KW-0479">Metal-binding</keyword>
<dbReference type="GO" id="GO:0008198">
    <property type="term" value="F:ferrous iron binding"/>
    <property type="evidence" value="ECO:0007669"/>
    <property type="project" value="InterPro"/>
</dbReference>
<dbReference type="Proteomes" id="UP001549291">
    <property type="component" value="Unassembled WGS sequence"/>
</dbReference>
<dbReference type="EMBL" id="JBEPTQ010000002">
    <property type="protein sequence ID" value="MET4723571.1"/>
    <property type="molecule type" value="Genomic_DNA"/>
</dbReference>
<dbReference type="Proteomes" id="UP000030377">
    <property type="component" value="Unassembled WGS sequence"/>
</dbReference>
<keyword evidence="13" id="KW-1185">Reference proteome</keyword>
<evidence type="ECO:0000313" key="12">
    <source>
        <dbReference type="Proteomes" id="UP000030377"/>
    </source>
</evidence>
<reference evidence="10 12" key="1">
    <citation type="submission" date="2014-09" db="EMBL/GenBank/DDBJ databases">
        <title>Draft genome of Bradyrhizobium japonicum Is-34.</title>
        <authorList>
            <person name="Tsurumaru H."/>
            <person name="Yamakawa T."/>
            <person name="Hashimoto S."/>
            <person name="Okizaki K."/>
            <person name="Kanesaki Y."/>
            <person name="Yoshikawa H."/>
            <person name="Yajima S."/>
        </authorList>
    </citation>
    <scope>NUCLEOTIDE SEQUENCE [LARGE SCALE GENOMIC DNA]</scope>
    <source>
        <strain evidence="10 12">Is-34</strain>
    </source>
</reference>
<sequence>MPVPQHIFEPPFNIIRSSHVVLDVTDLKLSREFYETTVGLHVEDADDKVVYLRAAEEHQHHSLVLRKAAVPACARLGFKVGNDKDLDKAASFLSENGLSYAFVDQPFQGRTLQFTDPFGFQIELYASMDRRPHLLRRYDLYRGCHPQRLDHFNVFAAEVQDTVEFYARLGFRLTEYAEEDGPNGRIAAAWMHRKGNVHDFAITNGKGPRLHHFAYWTPTAMNIIHLCDVMASQGFVKNIERGPGRHGISNAFFLYVRDPDGHRLELYTSDYFTGDHDHEPLRWSLRDPRRQTLWGAPAPRSWFEQGSPFSGQAVREPKFVADVLVAD</sequence>
<dbReference type="CDD" id="cd07266">
    <property type="entry name" value="HPCD_N_class_II"/>
    <property type="match status" value="1"/>
</dbReference>
<dbReference type="InterPro" id="IPR050383">
    <property type="entry name" value="GlyoxalaseI/FosfomycinResist"/>
</dbReference>
<dbReference type="InterPro" id="IPR011981">
    <property type="entry name" value="DHPA_dOase_Mn/Fe"/>
</dbReference>
<comment type="similarity">
    <text evidence="2 8">Belongs to the extradiol ring-cleavage dioxygenase family.</text>
</comment>
<keyword evidence="6 8" id="KW-0560">Oxidoreductase</keyword>
<gene>
    <name evidence="11" type="ORF">ABIF63_007677</name>
    <name evidence="10" type="ORF">MA20_16260</name>
</gene>
<dbReference type="EMBL" id="JRPN01000014">
    <property type="protein sequence ID" value="KGT78916.1"/>
    <property type="molecule type" value="Genomic_DNA"/>
</dbReference>
<dbReference type="SUPFAM" id="SSF54593">
    <property type="entry name" value="Glyoxalase/Bleomycin resistance protein/Dihydroxybiphenyl dioxygenase"/>
    <property type="match status" value="1"/>
</dbReference>
<dbReference type="Gene3D" id="3.10.180.10">
    <property type="entry name" value="2,3-Dihydroxybiphenyl 1,2-Dioxygenase, domain 1"/>
    <property type="match status" value="2"/>
</dbReference>
<keyword evidence="4 8" id="KW-0058">Aromatic hydrocarbons catabolism</keyword>
<accession>A0A0A3Y0K3</accession>
<dbReference type="AlphaFoldDB" id="A0A0A3Y0K3"/>
<evidence type="ECO:0000256" key="7">
    <source>
        <dbReference type="ARBA" id="ARBA00023004"/>
    </source>
</evidence>
<dbReference type="InterPro" id="IPR000486">
    <property type="entry name" value="Xdiol_ring_cleave_dOase_1/2"/>
</dbReference>
<dbReference type="InterPro" id="IPR029068">
    <property type="entry name" value="Glyas_Bleomycin-R_OHBP_Dase"/>
</dbReference>
<evidence type="ECO:0000256" key="8">
    <source>
        <dbReference type="RuleBase" id="RU000683"/>
    </source>
</evidence>
<evidence type="ECO:0000313" key="13">
    <source>
        <dbReference type="Proteomes" id="UP001549291"/>
    </source>
</evidence>
<evidence type="ECO:0000256" key="4">
    <source>
        <dbReference type="ARBA" id="ARBA00022797"/>
    </source>
</evidence>
<feature type="domain" description="VOC" evidence="9">
    <location>
        <begin position="148"/>
        <end position="269"/>
    </location>
</feature>
<organism evidence="10 12">
    <name type="scientific">Bradyrhizobium japonicum</name>
    <dbReference type="NCBI Taxonomy" id="375"/>
    <lineage>
        <taxon>Bacteria</taxon>
        <taxon>Pseudomonadati</taxon>
        <taxon>Pseudomonadota</taxon>
        <taxon>Alphaproteobacteria</taxon>
        <taxon>Hyphomicrobiales</taxon>
        <taxon>Nitrobacteraceae</taxon>
        <taxon>Bradyrhizobium</taxon>
    </lineage>
</organism>
<dbReference type="PATRIC" id="fig|375.37.peg.4377"/>
<evidence type="ECO:0000256" key="3">
    <source>
        <dbReference type="ARBA" id="ARBA00022723"/>
    </source>
</evidence>
<comment type="caution">
    <text evidence="10">The sequence shown here is derived from an EMBL/GenBank/DDBJ whole genome shotgun (WGS) entry which is preliminary data.</text>
</comment>
<dbReference type="GeneID" id="64068250"/>
<reference evidence="11 13" key="2">
    <citation type="submission" date="2024-06" db="EMBL/GenBank/DDBJ databases">
        <title>Genomic Encyclopedia of Type Strains, Phase V (KMG-V): Genome sequencing to study the core and pangenomes of soil and plant-associated prokaryotes.</title>
        <authorList>
            <person name="Whitman W."/>
        </authorList>
    </citation>
    <scope>NUCLEOTIDE SEQUENCE [LARGE SCALE GENOMIC DNA]</scope>
    <source>
        <strain evidence="11 13">USDA 160</strain>
    </source>
</reference>
<comment type="cofactor">
    <cofactor evidence="1 8">
        <name>Fe(2+)</name>
        <dbReference type="ChEBI" id="CHEBI:29033"/>
    </cofactor>
</comment>
<evidence type="ECO:0000256" key="6">
    <source>
        <dbReference type="ARBA" id="ARBA00023002"/>
    </source>
</evidence>
<evidence type="ECO:0000256" key="1">
    <source>
        <dbReference type="ARBA" id="ARBA00001954"/>
    </source>
</evidence>
<dbReference type="PROSITE" id="PS51819">
    <property type="entry name" value="VOC"/>
    <property type="match status" value="2"/>
</dbReference>
<evidence type="ECO:0000259" key="9">
    <source>
        <dbReference type="PROSITE" id="PS51819"/>
    </source>
</evidence>
<dbReference type="NCBIfam" id="TIGR02295">
    <property type="entry name" value="HpaD"/>
    <property type="match status" value="1"/>
</dbReference>
<dbReference type="InterPro" id="IPR037523">
    <property type="entry name" value="VOC_core"/>
</dbReference>
<dbReference type="GO" id="GO:0018577">
    <property type="term" value="F:catechol 2,3-dioxygenase activity"/>
    <property type="evidence" value="ECO:0007669"/>
    <property type="project" value="UniProtKB-EC"/>
</dbReference>
<dbReference type="InterPro" id="IPR004360">
    <property type="entry name" value="Glyas_Fos-R_dOase_dom"/>
</dbReference>
<evidence type="ECO:0000313" key="11">
    <source>
        <dbReference type="EMBL" id="MET4723571.1"/>
    </source>
</evidence>
<keyword evidence="5 8" id="KW-0223">Dioxygenase</keyword>
<dbReference type="EC" id="1.13.11.2" evidence="11"/>
<dbReference type="KEGG" id="bjp:RN69_32975"/>
<dbReference type="STRING" id="375.BKD09_RS35505"/>
<evidence type="ECO:0000313" key="10">
    <source>
        <dbReference type="EMBL" id="KGT78916.1"/>
    </source>
</evidence>
<evidence type="ECO:0000256" key="5">
    <source>
        <dbReference type="ARBA" id="ARBA00022964"/>
    </source>
</evidence>
<dbReference type="PROSITE" id="PS00082">
    <property type="entry name" value="EXTRADIOL_DIOXYGENAS"/>
    <property type="match status" value="1"/>
</dbReference>
<name>A0A0A3Y0K3_BRAJP</name>
<evidence type="ECO:0000256" key="2">
    <source>
        <dbReference type="ARBA" id="ARBA00008784"/>
    </source>
</evidence>
<feature type="domain" description="VOC" evidence="9">
    <location>
        <begin position="16"/>
        <end position="127"/>
    </location>
</feature>
<protein>
    <submittedName>
        <fullName evidence="10">3,4-dihydroxyphenylacetate 2,3-dioxygenase</fullName>
    </submittedName>
    <submittedName>
        <fullName evidence="11">Catechol 2,3-dioxygenase</fullName>
        <ecNumber evidence="11">1.13.11.2</ecNumber>
    </submittedName>
</protein>
<dbReference type="Pfam" id="PF00903">
    <property type="entry name" value="Glyoxalase"/>
    <property type="match status" value="2"/>
</dbReference>
<dbReference type="eggNOG" id="COG0346">
    <property type="taxonomic scope" value="Bacteria"/>
</dbReference>
<keyword evidence="7 8" id="KW-0408">Iron</keyword>
<dbReference type="PANTHER" id="PTHR21366">
    <property type="entry name" value="GLYOXALASE FAMILY PROTEIN"/>
    <property type="match status" value="1"/>
</dbReference>